<feature type="compositionally biased region" description="Basic and acidic residues" evidence="14">
    <location>
        <begin position="223"/>
        <end position="241"/>
    </location>
</feature>
<keyword evidence="15" id="KW-0966">Cell projection</keyword>
<dbReference type="STRING" id="1194090.SAMN05443144_12013"/>
<dbReference type="AlphaFoldDB" id="A0A1M5HE13"/>
<keyword evidence="9 13" id="KW-1133">Transmembrane helix</keyword>
<keyword evidence="7 13" id="KW-1005">Bacterial flagellum biogenesis</keyword>
<comment type="function">
    <text evidence="12 13">Required for formation of the rod structure in the basal body of the flagellar apparatus. Together with FliI and FliH, may constitute the export apparatus of flagellin.</text>
</comment>
<feature type="transmembrane region" description="Helical" evidence="13">
    <location>
        <begin position="147"/>
        <end position="165"/>
    </location>
</feature>
<evidence type="ECO:0000256" key="12">
    <source>
        <dbReference type="ARBA" id="ARBA00025078"/>
    </source>
</evidence>
<dbReference type="PANTHER" id="PTHR30531:SF12">
    <property type="entry name" value="FLAGELLAR BIOSYNTHETIC PROTEIN FLHB"/>
    <property type="match status" value="1"/>
</dbReference>
<keyword evidence="8 13" id="KW-0653">Protein transport</keyword>
<evidence type="ECO:0000256" key="5">
    <source>
        <dbReference type="ARBA" id="ARBA00022475"/>
    </source>
</evidence>
<keyword evidence="5 13" id="KW-1003">Cell membrane</keyword>
<sequence>MADQNSAQEKTEDPTPRKLEKAREEGNVSVSKEISSVMLMLVSLFTFIGMGSFMYQHAEAVFEIFFLNSAMPIDNQNQAIMYLKVASTHAYQLMLPLFMILLATALFVNLVQTKAAFSFKAIQPKGSKINPVNGIKRVFSKRGLVELAKGLFKLLVMGVIVYSTIQDNIEHFVSFAIMPLEYNISESGSHILLFVTKVLAALLVMSIADAAYQQYQHKQDLKMSKQEVKDEHKQSEGDPKMKGKRKQLGMSLRKKRLDHAVLDSDVVVTNPVHYAIALQYDPDETNAPVVMAKGQRLRAQKIKKLAREYDIPIVENKPVAQALFASAEVDEFIPEDLFRAVAEILAYVYKLKNKHNI</sequence>
<keyword evidence="16" id="KW-1185">Reference proteome</keyword>
<dbReference type="Proteomes" id="UP000184041">
    <property type="component" value="Unassembled WGS sequence"/>
</dbReference>
<evidence type="ECO:0000256" key="2">
    <source>
        <dbReference type="ARBA" id="ARBA00010690"/>
    </source>
</evidence>
<dbReference type="PRINTS" id="PR00950">
    <property type="entry name" value="TYPE3IMSPROT"/>
</dbReference>
<reference evidence="15 16" key="1">
    <citation type="submission" date="2016-11" db="EMBL/GenBank/DDBJ databases">
        <authorList>
            <person name="Jaros S."/>
            <person name="Januszkiewicz K."/>
            <person name="Wedrychowicz H."/>
        </authorList>
    </citation>
    <scope>NUCLEOTIDE SEQUENCE [LARGE SCALE GENOMIC DNA]</scope>
    <source>
        <strain evidence="15 16">DSM 21986</strain>
    </source>
</reference>
<dbReference type="NCBIfam" id="TIGR00328">
    <property type="entry name" value="flhB"/>
    <property type="match status" value="1"/>
</dbReference>
<evidence type="ECO:0000256" key="4">
    <source>
        <dbReference type="ARBA" id="ARBA00022448"/>
    </source>
</evidence>
<keyword evidence="4 13" id="KW-0813">Transport</keyword>
<protein>
    <recommendedName>
        <fullName evidence="3 13">Flagellar biosynthetic protein FlhB</fullName>
    </recommendedName>
</protein>
<accession>A0A1M5HE13</accession>
<evidence type="ECO:0000256" key="7">
    <source>
        <dbReference type="ARBA" id="ARBA00022795"/>
    </source>
</evidence>
<evidence type="ECO:0000256" key="3">
    <source>
        <dbReference type="ARBA" id="ARBA00021622"/>
    </source>
</evidence>
<organism evidence="15 16">
    <name type="scientific">Fodinibius roseus</name>
    <dbReference type="NCBI Taxonomy" id="1194090"/>
    <lineage>
        <taxon>Bacteria</taxon>
        <taxon>Pseudomonadati</taxon>
        <taxon>Balneolota</taxon>
        <taxon>Balneolia</taxon>
        <taxon>Balneolales</taxon>
        <taxon>Balneolaceae</taxon>
        <taxon>Fodinibius</taxon>
    </lineage>
</organism>
<dbReference type="SUPFAM" id="SSF160544">
    <property type="entry name" value="EscU C-terminal domain-like"/>
    <property type="match status" value="1"/>
</dbReference>
<dbReference type="GO" id="GO:0044780">
    <property type="term" value="P:bacterial-type flagellum assembly"/>
    <property type="evidence" value="ECO:0007669"/>
    <property type="project" value="InterPro"/>
</dbReference>
<evidence type="ECO:0000313" key="15">
    <source>
        <dbReference type="EMBL" id="SHG14161.1"/>
    </source>
</evidence>
<dbReference type="InterPro" id="IPR029025">
    <property type="entry name" value="T3SS_substrate_exporter_C"/>
</dbReference>
<evidence type="ECO:0000256" key="11">
    <source>
        <dbReference type="ARBA" id="ARBA00023225"/>
    </source>
</evidence>
<feature type="transmembrane region" description="Helical" evidence="13">
    <location>
        <begin position="191"/>
        <end position="212"/>
    </location>
</feature>
<evidence type="ECO:0000256" key="14">
    <source>
        <dbReference type="SAM" id="MobiDB-lite"/>
    </source>
</evidence>
<evidence type="ECO:0000313" key="16">
    <source>
        <dbReference type="Proteomes" id="UP000184041"/>
    </source>
</evidence>
<feature type="transmembrane region" description="Helical" evidence="13">
    <location>
        <begin position="90"/>
        <end position="111"/>
    </location>
</feature>
<dbReference type="Gene3D" id="3.40.1690.10">
    <property type="entry name" value="secretion proteins EscU"/>
    <property type="match status" value="1"/>
</dbReference>
<dbReference type="Pfam" id="PF01312">
    <property type="entry name" value="Bac_export_2"/>
    <property type="match status" value="1"/>
</dbReference>
<feature type="compositionally biased region" description="Basic and acidic residues" evidence="14">
    <location>
        <begin position="9"/>
        <end position="25"/>
    </location>
</feature>
<keyword evidence="15" id="KW-0969">Cilium</keyword>
<keyword evidence="10 13" id="KW-0472">Membrane</keyword>
<gene>
    <name evidence="13" type="primary">flhB</name>
    <name evidence="15" type="ORF">SAMN05443144_12013</name>
</gene>
<comment type="subcellular location">
    <subcellularLocation>
        <location evidence="1">Cell membrane</location>
        <topology evidence="1">Multi-pass membrane protein</topology>
    </subcellularLocation>
</comment>
<keyword evidence="11 13" id="KW-1006">Bacterial flagellum protein export</keyword>
<dbReference type="InterPro" id="IPR006136">
    <property type="entry name" value="FlhB"/>
</dbReference>
<comment type="similarity">
    <text evidence="2 13">Belongs to the type III secretion exporter family.</text>
</comment>
<feature type="region of interest" description="Disordered" evidence="14">
    <location>
        <begin position="223"/>
        <end position="248"/>
    </location>
</feature>
<dbReference type="GO" id="GO:0009306">
    <property type="term" value="P:protein secretion"/>
    <property type="evidence" value="ECO:0007669"/>
    <property type="project" value="InterPro"/>
</dbReference>
<dbReference type="InterPro" id="IPR006135">
    <property type="entry name" value="T3SS_substrate_exporter"/>
</dbReference>
<feature type="transmembrane region" description="Helical" evidence="13">
    <location>
        <begin position="37"/>
        <end position="55"/>
    </location>
</feature>
<evidence type="ECO:0000256" key="6">
    <source>
        <dbReference type="ARBA" id="ARBA00022692"/>
    </source>
</evidence>
<dbReference type="PANTHER" id="PTHR30531">
    <property type="entry name" value="FLAGELLAR BIOSYNTHETIC PROTEIN FLHB"/>
    <property type="match status" value="1"/>
</dbReference>
<keyword evidence="15" id="KW-0282">Flagellum</keyword>
<feature type="region of interest" description="Disordered" evidence="14">
    <location>
        <begin position="1"/>
        <end position="25"/>
    </location>
</feature>
<name>A0A1M5HE13_9BACT</name>
<dbReference type="RefSeq" id="WP_073067035.1">
    <property type="nucleotide sequence ID" value="NZ_FQUS01000020.1"/>
</dbReference>
<dbReference type="EMBL" id="FQUS01000020">
    <property type="protein sequence ID" value="SHG14161.1"/>
    <property type="molecule type" value="Genomic_DNA"/>
</dbReference>
<dbReference type="GO" id="GO:0005886">
    <property type="term" value="C:plasma membrane"/>
    <property type="evidence" value="ECO:0007669"/>
    <property type="project" value="UniProtKB-SubCell"/>
</dbReference>
<proteinExistence type="inferred from homology"/>
<evidence type="ECO:0000256" key="8">
    <source>
        <dbReference type="ARBA" id="ARBA00022927"/>
    </source>
</evidence>
<evidence type="ECO:0000256" key="9">
    <source>
        <dbReference type="ARBA" id="ARBA00022989"/>
    </source>
</evidence>
<evidence type="ECO:0000256" key="13">
    <source>
        <dbReference type="RuleBase" id="RU364091"/>
    </source>
</evidence>
<evidence type="ECO:0000256" key="10">
    <source>
        <dbReference type="ARBA" id="ARBA00023136"/>
    </source>
</evidence>
<keyword evidence="6 13" id="KW-0812">Transmembrane</keyword>
<dbReference type="Gene3D" id="6.10.250.2080">
    <property type="match status" value="1"/>
</dbReference>
<evidence type="ECO:0000256" key="1">
    <source>
        <dbReference type="ARBA" id="ARBA00004651"/>
    </source>
</evidence>